<evidence type="ECO:0000256" key="3">
    <source>
        <dbReference type="ARBA" id="ARBA00022741"/>
    </source>
</evidence>
<proteinExistence type="inferred from homology"/>
<dbReference type="InterPro" id="IPR014729">
    <property type="entry name" value="Rossmann-like_a/b/a_fold"/>
</dbReference>
<dbReference type="RefSeq" id="WP_034829522.1">
    <property type="nucleotide sequence ID" value="NZ_AWFA01000089.1"/>
</dbReference>
<keyword evidence="6 7" id="KW-0030">Aminoacyl-tRNA synthetase</keyword>
<dbReference type="PANTHER" id="PTHR43311:SF1">
    <property type="entry name" value="GLUTAMYL-Q TRNA(ASP) SYNTHETASE"/>
    <property type="match status" value="1"/>
</dbReference>
<keyword evidence="4" id="KW-0862">Zinc</keyword>
<name>A0A062TYZ7_9PROT</name>
<dbReference type="GO" id="GO:0005524">
    <property type="term" value="F:ATP binding"/>
    <property type="evidence" value="ECO:0007669"/>
    <property type="project" value="UniProtKB-KW"/>
</dbReference>
<keyword evidence="3 7" id="KW-0547">Nucleotide-binding</keyword>
<dbReference type="PANTHER" id="PTHR43311">
    <property type="entry name" value="GLUTAMATE--TRNA LIGASE"/>
    <property type="match status" value="1"/>
</dbReference>
<keyword evidence="10" id="KW-1185">Reference proteome</keyword>
<dbReference type="STRING" id="1280941.HY2_06550"/>
<gene>
    <name evidence="9" type="ORF">HY3_07520</name>
</gene>
<dbReference type="GO" id="GO:0006424">
    <property type="term" value="P:glutamyl-tRNA aminoacylation"/>
    <property type="evidence" value="ECO:0007669"/>
    <property type="project" value="TreeGrafter"/>
</dbReference>
<dbReference type="AlphaFoldDB" id="A0A062TYZ7"/>
<evidence type="ECO:0000256" key="5">
    <source>
        <dbReference type="ARBA" id="ARBA00022840"/>
    </source>
</evidence>
<keyword evidence="1 7" id="KW-0436">Ligase</keyword>
<keyword evidence="2" id="KW-0479">Metal-binding</keyword>
<protein>
    <recommendedName>
        <fullName evidence="8">Glutamyl/glutaminyl-tRNA synthetase class Ib catalytic domain-containing protein</fullName>
    </recommendedName>
</protein>
<accession>A0A328JYR5</accession>
<dbReference type="GO" id="GO:0004818">
    <property type="term" value="F:glutamate-tRNA ligase activity"/>
    <property type="evidence" value="ECO:0007669"/>
    <property type="project" value="TreeGrafter"/>
</dbReference>
<dbReference type="PRINTS" id="PR00987">
    <property type="entry name" value="TRNASYNTHGLU"/>
</dbReference>
<evidence type="ECO:0000256" key="4">
    <source>
        <dbReference type="ARBA" id="ARBA00022833"/>
    </source>
</evidence>
<dbReference type="OrthoDB" id="9807503at2"/>
<keyword evidence="5 7" id="KW-0067">ATP-binding</keyword>
<organism evidence="9 10">
    <name type="scientific">Hyphomonas pacifica</name>
    <dbReference type="NCBI Taxonomy" id="1280941"/>
    <lineage>
        <taxon>Bacteria</taxon>
        <taxon>Pseudomonadati</taxon>
        <taxon>Pseudomonadota</taxon>
        <taxon>Alphaproteobacteria</taxon>
        <taxon>Hyphomonadales</taxon>
        <taxon>Hyphomonadaceae</taxon>
        <taxon>Hyphomonas</taxon>
    </lineage>
</organism>
<dbReference type="InterPro" id="IPR001412">
    <property type="entry name" value="aa-tRNA-synth_I_CS"/>
</dbReference>
<evidence type="ECO:0000256" key="6">
    <source>
        <dbReference type="ARBA" id="ARBA00023146"/>
    </source>
</evidence>
<comment type="similarity">
    <text evidence="7">Belongs to the class-I aminoacyl-tRNA synthetase family.</text>
</comment>
<dbReference type="SUPFAM" id="SSF52374">
    <property type="entry name" value="Nucleotidylyl transferase"/>
    <property type="match status" value="1"/>
</dbReference>
<dbReference type="InterPro" id="IPR049940">
    <property type="entry name" value="GluQ/Sye"/>
</dbReference>
<evidence type="ECO:0000256" key="7">
    <source>
        <dbReference type="RuleBase" id="RU363037"/>
    </source>
</evidence>
<dbReference type="PROSITE" id="PS00178">
    <property type="entry name" value="AA_TRNA_LIGASE_I"/>
    <property type="match status" value="1"/>
</dbReference>
<evidence type="ECO:0000259" key="8">
    <source>
        <dbReference type="Pfam" id="PF00749"/>
    </source>
</evidence>
<feature type="domain" description="Glutamyl/glutaminyl-tRNA synthetase class Ib catalytic" evidence="8">
    <location>
        <begin position="8"/>
        <end position="261"/>
    </location>
</feature>
<keyword evidence="7" id="KW-0648">Protein biosynthesis</keyword>
<reference evidence="9 10" key="1">
    <citation type="submission" date="2013-04" db="EMBL/GenBank/DDBJ databases">
        <title>Hyphomonas sp. T24B3 Genome Sequencing.</title>
        <authorList>
            <person name="Lai Q."/>
            <person name="Shao Z."/>
        </authorList>
    </citation>
    <scope>NUCLEOTIDE SEQUENCE [LARGE SCALE GENOMIC DNA]</scope>
    <source>
        <strain evidence="9 10">T24B3</strain>
    </source>
</reference>
<dbReference type="Pfam" id="PF00749">
    <property type="entry name" value="tRNA-synt_1c"/>
    <property type="match status" value="1"/>
</dbReference>
<dbReference type="InterPro" id="IPR000924">
    <property type="entry name" value="Glu/Gln-tRNA-synth"/>
</dbReference>
<evidence type="ECO:0000256" key="2">
    <source>
        <dbReference type="ARBA" id="ARBA00022723"/>
    </source>
</evidence>
<accession>A0A062TYZ7</accession>
<dbReference type="Proteomes" id="UP000249123">
    <property type="component" value="Unassembled WGS sequence"/>
</dbReference>
<sequence>MRQGDFITRFAPSPTGHLHLGHAASAFCVWDYARAAGGCVLLRMEDIDQTRCKQDYEASILDDLTWLGLNWDGPIRRQSEHFEEYEACLESLQARGLIYRCFKTRREIAEILDAEPASDPTAYIGASLAPSEEAERLERGDAFAWRLSLSVARDTLGPAFNQLAFTEFGLNGLQSIKADPTPFGDVVLGRKETPTSYHLACCHDDALQGITHIIRGEDIREMTSVHTLLQALMDWPQPLYHFHPLIMGPDGKKLSKRFGDRGLRAWREDGKTPKDIRAMTGIS</sequence>
<evidence type="ECO:0000256" key="1">
    <source>
        <dbReference type="ARBA" id="ARBA00022598"/>
    </source>
</evidence>
<dbReference type="eggNOG" id="COG0008">
    <property type="taxonomic scope" value="Bacteria"/>
</dbReference>
<comment type="caution">
    <text evidence="9">The sequence shown here is derived from an EMBL/GenBank/DDBJ whole genome shotgun (WGS) entry which is preliminary data.</text>
</comment>
<dbReference type="Gene3D" id="3.40.50.620">
    <property type="entry name" value="HUPs"/>
    <property type="match status" value="1"/>
</dbReference>
<evidence type="ECO:0000313" key="10">
    <source>
        <dbReference type="Proteomes" id="UP000249123"/>
    </source>
</evidence>
<dbReference type="InterPro" id="IPR020058">
    <property type="entry name" value="Glu/Gln-tRNA-synth_Ib_cat-dom"/>
</dbReference>
<dbReference type="GO" id="GO:0005829">
    <property type="term" value="C:cytosol"/>
    <property type="evidence" value="ECO:0007669"/>
    <property type="project" value="TreeGrafter"/>
</dbReference>
<evidence type="ECO:0000313" key="9">
    <source>
        <dbReference type="EMBL" id="RAN35661.1"/>
    </source>
</evidence>
<dbReference type="EMBL" id="AWFB01000003">
    <property type="protein sequence ID" value="RAN35661.1"/>
    <property type="molecule type" value="Genomic_DNA"/>
</dbReference>
<dbReference type="NCBIfam" id="NF004315">
    <property type="entry name" value="PRK05710.1-4"/>
    <property type="match status" value="1"/>
</dbReference>